<dbReference type="InterPro" id="IPR054465">
    <property type="entry name" value="Integrase_p58-like_C"/>
</dbReference>
<feature type="domain" description="Integrase p58-like C-terminal" evidence="1">
    <location>
        <begin position="41"/>
        <end position="75"/>
    </location>
</feature>
<dbReference type="Proteomes" id="UP000001555">
    <property type="component" value="Unassembled WGS sequence"/>
</dbReference>
<dbReference type="EnsemblMetazoa" id="ISCW010348-RA">
    <property type="protein sequence ID" value="ISCW010348-PA"/>
    <property type="gene ID" value="ISCW010348"/>
</dbReference>
<evidence type="ECO:0000313" key="2">
    <source>
        <dbReference type="EMBL" id="EEC14828.1"/>
    </source>
</evidence>
<reference evidence="3" key="2">
    <citation type="submission" date="2020-05" db="UniProtKB">
        <authorList>
            <consortium name="EnsemblMetazoa"/>
        </authorList>
    </citation>
    <scope>IDENTIFICATION</scope>
    <source>
        <strain evidence="3">wikel</strain>
    </source>
</reference>
<evidence type="ECO:0000259" key="1">
    <source>
        <dbReference type="Pfam" id="PF22938"/>
    </source>
</evidence>
<evidence type="ECO:0000313" key="3">
    <source>
        <dbReference type="EnsemblMetazoa" id="ISCW010348-PA"/>
    </source>
</evidence>
<accession>B7Q7K6</accession>
<keyword evidence="4" id="KW-1185">Reference proteome</keyword>
<dbReference type="EMBL" id="ABJB011037643">
    <property type="status" value="NOT_ANNOTATED_CDS"/>
    <property type="molecule type" value="Genomic_DNA"/>
</dbReference>
<dbReference type="InParanoid" id="B7Q7K6"/>
<reference evidence="2 4" key="1">
    <citation type="submission" date="2008-03" db="EMBL/GenBank/DDBJ databases">
        <title>Annotation of Ixodes scapularis.</title>
        <authorList>
            <consortium name="Ixodes scapularis Genome Project Consortium"/>
            <person name="Caler E."/>
            <person name="Hannick L.I."/>
            <person name="Bidwell S."/>
            <person name="Joardar V."/>
            <person name="Thiagarajan M."/>
            <person name="Amedeo P."/>
            <person name="Galinsky K.J."/>
            <person name="Schobel S."/>
            <person name="Inman J."/>
            <person name="Hostetler J."/>
            <person name="Miller J."/>
            <person name="Hammond M."/>
            <person name="Megy K."/>
            <person name="Lawson D."/>
            <person name="Kodira C."/>
            <person name="Sutton G."/>
            <person name="Meyer J."/>
            <person name="Hill C.A."/>
            <person name="Birren B."/>
            <person name="Nene V."/>
            <person name="Collins F."/>
            <person name="Alarcon-Chaidez F."/>
            <person name="Wikel S."/>
            <person name="Strausberg R."/>
        </authorList>
    </citation>
    <scope>NUCLEOTIDE SEQUENCE [LARGE SCALE GENOMIC DNA]</scope>
    <source>
        <strain evidence="4">Wikel</strain>
        <strain evidence="2">Wikel colony</strain>
    </source>
</reference>
<gene>
    <name evidence="2" type="ORF">IscW_ISCW010348</name>
</gene>
<dbReference type="AlphaFoldDB" id="B7Q7K6"/>
<name>B7Q7K6_IXOSC</name>
<dbReference type="VEuPathDB" id="VectorBase:ISCW010348"/>
<dbReference type="EMBL" id="DS876201">
    <property type="protein sequence ID" value="EEC14828.1"/>
    <property type="molecule type" value="Genomic_DNA"/>
</dbReference>
<dbReference type="STRING" id="6945.B7Q7K6"/>
<dbReference type="PaxDb" id="6945-B7Q7K6"/>
<sequence length="115" mass="13575">MQRKQEEWHDAKSREREFQSGDQVFMLLPSTEKKLYAESRGPFTVAEKLSPVNYLIEEGSKRKKRERYHVNMLKKYVEQRKNEVQEMSSLMDTPQHVGDVVFVGDKKVVLMDVDP</sequence>
<dbReference type="Pfam" id="PF22938">
    <property type="entry name" value="Integrase_p58_C"/>
    <property type="match status" value="1"/>
</dbReference>
<evidence type="ECO:0000313" key="4">
    <source>
        <dbReference type="Proteomes" id="UP000001555"/>
    </source>
</evidence>
<dbReference type="VEuPathDB" id="VectorBase:ISCI010348"/>
<organism>
    <name type="scientific">Ixodes scapularis</name>
    <name type="common">Black-legged tick</name>
    <name type="synonym">Deer tick</name>
    <dbReference type="NCBI Taxonomy" id="6945"/>
    <lineage>
        <taxon>Eukaryota</taxon>
        <taxon>Metazoa</taxon>
        <taxon>Ecdysozoa</taxon>
        <taxon>Arthropoda</taxon>
        <taxon>Chelicerata</taxon>
        <taxon>Arachnida</taxon>
        <taxon>Acari</taxon>
        <taxon>Parasitiformes</taxon>
        <taxon>Ixodida</taxon>
        <taxon>Ixodoidea</taxon>
        <taxon>Ixodidae</taxon>
        <taxon>Ixodinae</taxon>
        <taxon>Ixodes</taxon>
    </lineage>
</organism>
<proteinExistence type="predicted"/>
<protein>
    <recommendedName>
        <fullName evidence="1">Integrase p58-like C-terminal domain-containing protein</fullName>
    </recommendedName>
</protein>
<dbReference type="HOGENOM" id="CLU_2111535_0_0_1"/>